<comment type="caution">
    <text evidence="2">The sequence shown here is derived from an EMBL/GenBank/DDBJ whole genome shotgun (WGS) entry which is preliminary data.</text>
</comment>
<dbReference type="RefSeq" id="WP_179835521.1">
    <property type="nucleotide sequence ID" value="NZ_BMRD01000010.1"/>
</dbReference>
<evidence type="ECO:0000313" key="2">
    <source>
        <dbReference type="EMBL" id="NYE14684.1"/>
    </source>
</evidence>
<dbReference type="Pfam" id="PF12697">
    <property type="entry name" value="Abhydrolase_6"/>
    <property type="match status" value="1"/>
</dbReference>
<reference evidence="2 3" key="1">
    <citation type="submission" date="2020-07" db="EMBL/GenBank/DDBJ databases">
        <title>Sequencing the genomes of 1000 actinobacteria strains.</title>
        <authorList>
            <person name="Klenk H.-P."/>
        </authorList>
    </citation>
    <scope>NUCLEOTIDE SEQUENCE [LARGE SCALE GENOMIC DNA]</scope>
    <source>
        <strain evidence="2 3">DSM 43461</strain>
    </source>
</reference>
<dbReference type="PANTHER" id="PTHR37017">
    <property type="entry name" value="AB HYDROLASE-1 DOMAIN-CONTAINING PROTEIN-RELATED"/>
    <property type="match status" value="1"/>
</dbReference>
<protein>
    <submittedName>
        <fullName evidence="2">Pimeloyl-ACP methyl ester carboxylesterase</fullName>
    </submittedName>
</protein>
<dbReference type="SUPFAM" id="SSF53474">
    <property type="entry name" value="alpha/beta-Hydrolases"/>
    <property type="match status" value="1"/>
</dbReference>
<proteinExistence type="predicted"/>
<keyword evidence="3" id="KW-1185">Reference proteome</keyword>
<feature type="domain" description="AB hydrolase-1" evidence="1">
    <location>
        <begin position="16"/>
        <end position="235"/>
    </location>
</feature>
<evidence type="ECO:0000313" key="3">
    <source>
        <dbReference type="Proteomes" id="UP000591272"/>
    </source>
</evidence>
<name>A0A7Y9GDZ8_9ACTN</name>
<sequence length="248" mass="26372">MTSEVMPMVGSEPPTLVLVHGAWHGEWAWDLVVPPLNAAGVRTHAVRLPGLGRAPGRHDLRGHTEFLRAELAGLPGPLALCAHSYGGAVTTEAAYGNAAVTTLIYLSAFLLEVGESCADANQPAPVPPDPSLAPVAEGGYLRVPEAAAHHMFFGDCPAEEAKAAAARLTPEHVDTVGAPVARAAWQTIPSTYLVCARDQALTPEAQRRMARRATWRTEIDTAHSPMLSRPHELAALLAEAARRTDRDV</sequence>
<dbReference type="InterPro" id="IPR029058">
    <property type="entry name" value="AB_hydrolase_fold"/>
</dbReference>
<dbReference type="InterPro" id="IPR052897">
    <property type="entry name" value="Sec-Metab_Biosynth_Hydrolase"/>
</dbReference>
<evidence type="ECO:0000259" key="1">
    <source>
        <dbReference type="Pfam" id="PF12697"/>
    </source>
</evidence>
<dbReference type="InterPro" id="IPR000073">
    <property type="entry name" value="AB_hydrolase_1"/>
</dbReference>
<accession>A0A7Y9GDZ8</accession>
<organism evidence="2 3">
    <name type="scientific">Actinomadura citrea</name>
    <dbReference type="NCBI Taxonomy" id="46158"/>
    <lineage>
        <taxon>Bacteria</taxon>
        <taxon>Bacillati</taxon>
        <taxon>Actinomycetota</taxon>
        <taxon>Actinomycetes</taxon>
        <taxon>Streptosporangiales</taxon>
        <taxon>Thermomonosporaceae</taxon>
        <taxon>Actinomadura</taxon>
    </lineage>
</organism>
<gene>
    <name evidence="2" type="ORF">BJ999_004980</name>
</gene>
<dbReference type="Proteomes" id="UP000591272">
    <property type="component" value="Unassembled WGS sequence"/>
</dbReference>
<dbReference type="EMBL" id="JACCBT010000001">
    <property type="protein sequence ID" value="NYE14684.1"/>
    <property type="molecule type" value="Genomic_DNA"/>
</dbReference>
<dbReference type="Gene3D" id="3.40.50.1820">
    <property type="entry name" value="alpha/beta hydrolase"/>
    <property type="match status" value="1"/>
</dbReference>
<dbReference type="PANTHER" id="PTHR37017:SF11">
    <property type="entry name" value="ESTERASE_LIPASE_THIOESTERASE DOMAIN-CONTAINING PROTEIN"/>
    <property type="match status" value="1"/>
</dbReference>
<dbReference type="AlphaFoldDB" id="A0A7Y9GDZ8"/>
<dbReference type="GO" id="GO:0003824">
    <property type="term" value="F:catalytic activity"/>
    <property type="evidence" value="ECO:0007669"/>
    <property type="project" value="UniProtKB-ARBA"/>
</dbReference>